<dbReference type="EMBL" id="QYAD01000005">
    <property type="protein sequence ID" value="MBL3690895.1"/>
    <property type="molecule type" value="Genomic_DNA"/>
</dbReference>
<accession>A0ABS1SSK7</accession>
<dbReference type="Gene3D" id="3.40.1310.30">
    <property type="match status" value="1"/>
</dbReference>
<dbReference type="SUPFAM" id="SSF52540">
    <property type="entry name" value="P-loop containing nucleoside triphosphate hydrolases"/>
    <property type="match status" value="1"/>
</dbReference>
<protein>
    <submittedName>
        <fullName evidence="2">Plasmid replication-like protein</fullName>
    </submittedName>
</protein>
<dbReference type="RefSeq" id="WP_420029104.1">
    <property type="nucleotide sequence ID" value="NZ_BAAAMA010000009.1"/>
</dbReference>
<dbReference type="Gene3D" id="3.40.50.300">
    <property type="entry name" value="P-loop containing nucleotide triphosphate hydrolases"/>
    <property type="match status" value="1"/>
</dbReference>
<feature type="domain" description="Helicase superfamily 3 single-stranded DNA/RNA virus" evidence="1">
    <location>
        <begin position="269"/>
        <end position="367"/>
    </location>
</feature>
<dbReference type="InterPro" id="IPR027417">
    <property type="entry name" value="P-loop_NTPase"/>
</dbReference>
<organism evidence="2 3">
    <name type="scientific">Leucobacter chromiireducens subsp. chromiireducens</name>
    <dbReference type="NCBI Taxonomy" id="660067"/>
    <lineage>
        <taxon>Bacteria</taxon>
        <taxon>Bacillati</taxon>
        <taxon>Actinomycetota</taxon>
        <taxon>Actinomycetes</taxon>
        <taxon>Micrococcales</taxon>
        <taxon>Microbacteriaceae</taxon>
        <taxon>Leucobacter</taxon>
    </lineage>
</organism>
<proteinExistence type="predicted"/>
<evidence type="ECO:0000313" key="2">
    <source>
        <dbReference type="EMBL" id="MBL3690895.1"/>
    </source>
</evidence>
<sequence>MLVQQIKPECWQHSTDPVFARLLELAHQANDLPKDHPARIDMLRETAAAISEYLVTRLEGEGLVLDDAHGNLHGDDTQQAWDDATASMIEVLKFLHLHLLLKFKSRETSAAVAKLAAILGVEVQYLELDKSRGGAPVEVCGKKITQQHDNGLAYLTHVKYPEKFQYPPEQVASVRGMDYVQVYRERYPVWLKGRAHIKAKRAKLEFEAFREMVLQGEVTRDQIMLTDDLFDIYSRHQREIDDAISAFGQRRAYRAAAKLRNGDFRTQVVYVYGDAGVGKTRFANGFIQQAISYAQAQGERWQVYRAATSNPLDDWRGEEIMLLDDLRASAMDANDWLLLLDPHNASPARARYKNKGEVAPRLIVITATIEPIEFFFYARQKGNVDEALDQFIRRLQSVVKVYREDDILRYLVQPIGKIEPYSVSIVGSQSNSYFPRVEVLSLSYGPEDRTDHDADGAVSELLGGLAGCSSDIALLPAAPAGAIAAPGCAGEGVGS</sequence>
<evidence type="ECO:0000313" key="3">
    <source>
        <dbReference type="Proteomes" id="UP001646141"/>
    </source>
</evidence>
<name>A0ABS1SSK7_9MICO</name>
<dbReference type="Proteomes" id="UP001646141">
    <property type="component" value="Unassembled WGS sequence"/>
</dbReference>
<comment type="caution">
    <text evidence="2">The sequence shown here is derived from an EMBL/GenBank/DDBJ whole genome shotgun (WGS) entry which is preliminary data.</text>
</comment>
<evidence type="ECO:0000259" key="1">
    <source>
        <dbReference type="Pfam" id="PF00910"/>
    </source>
</evidence>
<dbReference type="Pfam" id="PF00910">
    <property type="entry name" value="RNA_helicase"/>
    <property type="match status" value="1"/>
</dbReference>
<keyword evidence="3" id="KW-1185">Reference proteome</keyword>
<reference evidence="2 3" key="1">
    <citation type="submission" date="2018-09" db="EMBL/GenBank/DDBJ databases">
        <title>Comparative genomics of Leucobacter spp.</title>
        <authorList>
            <person name="Reis A.C."/>
            <person name="Kolvenbach B.A."/>
            <person name="Corvini P.F.X."/>
            <person name="Nunes O.C."/>
        </authorList>
    </citation>
    <scope>NUCLEOTIDE SEQUENCE [LARGE SCALE GENOMIC DNA]</scope>
    <source>
        <strain evidence="2 3">L-1</strain>
    </source>
</reference>
<gene>
    <name evidence="2" type="ORF">D3226_13180</name>
</gene>
<dbReference type="InterPro" id="IPR000605">
    <property type="entry name" value="Helicase_SF3_ssDNA/RNA_vir"/>
</dbReference>